<accession>A0A8H8DCS1</accession>
<dbReference type="Proteomes" id="UP000669133">
    <property type="component" value="Unassembled WGS sequence"/>
</dbReference>
<evidence type="ECO:0000313" key="1">
    <source>
        <dbReference type="EMBL" id="KAG5421838.1"/>
    </source>
</evidence>
<dbReference type="PANTHER" id="PTHR35020:SF2">
    <property type="entry name" value="N-ACETYLGLUCOSAMINE-INDUCED PROTEIN 1"/>
    <property type="match status" value="1"/>
</dbReference>
<organism evidence="1 2">
    <name type="scientific">Candida metapsilosis</name>
    <dbReference type="NCBI Taxonomy" id="273372"/>
    <lineage>
        <taxon>Eukaryota</taxon>
        <taxon>Fungi</taxon>
        <taxon>Dikarya</taxon>
        <taxon>Ascomycota</taxon>
        <taxon>Saccharomycotina</taxon>
        <taxon>Pichiomycetes</taxon>
        <taxon>Debaryomycetaceae</taxon>
        <taxon>Candida/Lodderomyces clade</taxon>
        <taxon>Candida</taxon>
    </lineage>
</organism>
<reference evidence="1 2" key="1">
    <citation type="submission" date="2020-12" db="EMBL/GenBank/DDBJ databases">
        <title>Effect of drift, selection, and recombination on the evolution of hybrid genomes in Candida yeast pathogens.</title>
        <authorList>
            <person name="Mixao V."/>
            <person name="Ksiezopolska E."/>
            <person name="Saus E."/>
            <person name="Boekhout T."/>
            <person name="Gacser A."/>
            <person name="Gabaldon T."/>
        </authorList>
    </citation>
    <scope>NUCLEOTIDE SEQUENCE [LARGE SCALE GENOMIC DNA]</scope>
    <source>
        <strain evidence="1 2">BP57</strain>
    </source>
</reference>
<dbReference type="Pfam" id="PF12239">
    <property type="entry name" value="DUF3605"/>
    <property type="match status" value="1"/>
</dbReference>
<dbReference type="AlphaFoldDB" id="A0A8H8DCS1"/>
<gene>
    <name evidence="1" type="ORF">I9W82_000931</name>
</gene>
<proteinExistence type="predicted"/>
<dbReference type="PANTHER" id="PTHR35020">
    <property type="entry name" value="N-ACETYLGLUCOSAMINE-INDUCED PROTEIN 1"/>
    <property type="match status" value="1"/>
</dbReference>
<keyword evidence="2" id="KW-1185">Reference proteome</keyword>
<sequence>MTIERKVKAGDPFTWTQIQYIVKSNKLELFARNEEQFHKYYQFKNDLSSQGITLTDYVLKEELEWKQNDIRSQVAATPDQEYSTSQPQDLILFNDDDVKIIYNKFPYYLEDSVVHLCVWSKLTIPNDVNSPVGDISPLTKQIIERYLQKTFIDKGVSPDDILWFRNWSKLQSVRSVSHIHVLLHNVNEGTLQKLLKTSGNTLTLEDYKELLNER</sequence>
<name>A0A8H8DCS1_9ASCO</name>
<evidence type="ECO:0008006" key="3">
    <source>
        <dbReference type="Google" id="ProtNLM"/>
    </source>
</evidence>
<comment type="caution">
    <text evidence="1">The sequence shown here is derived from an EMBL/GenBank/DDBJ whole genome shotgun (WGS) entry which is preliminary data.</text>
</comment>
<protein>
    <recommendedName>
        <fullName evidence="3">N-acetylglucosamine-induced protein 1</fullName>
    </recommendedName>
</protein>
<dbReference type="OrthoDB" id="10053431at2759"/>
<dbReference type="GO" id="GO:0006044">
    <property type="term" value="P:N-acetylglucosamine metabolic process"/>
    <property type="evidence" value="ECO:0007669"/>
    <property type="project" value="TreeGrafter"/>
</dbReference>
<dbReference type="GeneID" id="93649560"/>
<dbReference type="GO" id="GO:0005737">
    <property type="term" value="C:cytoplasm"/>
    <property type="evidence" value="ECO:0007669"/>
    <property type="project" value="TreeGrafter"/>
</dbReference>
<dbReference type="InterPro" id="IPR022036">
    <property type="entry name" value="DUF3605"/>
</dbReference>
<dbReference type="EMBL" id="JAEOAQ010000001">
    <property type="protein sequence ID" value="KAG5421838.1"/>
    <property type="molecule type" value="Genomic_DNA"/>
</dbReference>
<evidence type="ECO:0000313" key="2">
    <source>
        <dbReference type="Proteomes" id="UP000669133"/>
    </source>
</evidence>
<dbReference type="RefSeq" id="XP_067550954.1">
    <property type="nucleotide sequence ID" value="XM_067695348.1"/>
</dbReference>